<comment type="caution">
    <text evidence="8">The sequence shown here is derived from an EMBL/GenBank/DDBJ whole genome shotgun (WGS) entry which is preliminary data.</text>
</comment>
<feature type="transmembrane region" description="Helical" evidence="6">
    <location>
        <begin position="80"/>
        <end position="104"/>
    </location>
</feature>
<dbReference type="GO" id="GO:0000271">
    <property type="term" value="P:polysaccharide biosynthetic process"/>
    <property type="evidence" value="ECO:0007669"/>
    <property type="project" value="InterPro"/>
</dbReference>
<feature type="domain" description="GtrA/DPMS transmembrane" evidence="7">
    <location>
        <begin position="16"/>
        <end position="139"/>
    </location>
</feature>
<evidence type="ECO:0000256" key="2">
    <source>
        <dbReference type="ARBA" id="ARBA00009399"/>
    </source>
</evidence>
<keyword evidence="5 6" id="KW-0472">Membrane</keyword>
<comment type="subcellular location">
    <subcellularLocation>
        <location evidence="1">Membrane</location>
        <topology evidence="1">Multi-pass membrane protein</topology>
    </subcellularLocation>
</comment>
<protein>
    <submittedName>
        <fullName evidence="8">GtrA family protein</fullName>
    </submittedName>
</protein>
<dbReference type="PANTHER" id="PTHR38459:SF5">
    <property type="entry name" value="CELL WALL TEICHOIC ACID GLYCOSYLATION PROTEIN GTCA"/>
    <property type="match status" value="1"/>
</dbReference>
<proteinExistence type="inferred from homology"/>
<evidence type="ECO:0000256" key="4">
    <source>
        <dbReference type="ARBA" id="ARBA00022989"/>
    </source>
</evidence>
<evidence type="ECO:0000313" key="8">
    <source>
        <dbReference type="EMBL" id="HIX76633.1"/>
    </source>
</evidence>
<dbReference type="GO" id="GO:0005886">
    <property type="term" value="C:plasma membrane"/>
    <property type="evidence" value="ECO:0007669"/>
    <property type="project" value="TreeGrafter"/>
</dbReference>
<evidence type="ECO:0000259" key="7">
    <source>
        <dbReference type="Pfam" id="PF04138"/>
    </source>
</evidence>
<dbReference type="PANTHER" id="PTHR38459">
    <property type="entry name" value="PROPHAGE BACTOPRENOL-LINKED GLUCOSE TRANSLOCASE HOMOLOG"/>
    <property type="match status" value="1"/>
</dbReference>
<evidence type="ECO:0000256" key="3">
    <source>
        <dbReference type="ARBA" id="ARBA00022692"/>
    </source>
</evidence>
<feature type="transmembrane region" description="Helical" evidence="6">
    <location>
        <begin position="40"/>
        <end position="59"/>
    </location>
</feature>
<keyword evidence="3 6" id="KW-0812">Transmembrane</keyword>
<feature type="transmembrane region" description="Helical" evidence="6">
    <location>
        <begin position="12"/>
        <end position="34"/>
    </location>
</feature>
<gene>
    <name evidence="8" type="ORF">H9734_03425</name>
</gene>
<reference evidence="8" key="2">
    <citation type="submission" date="2021-04" db="EMBL/GenBank/DDBJ databases">
        <authorList>
            <person name="Gilroy R."/>
        </authorList>
    </citation>
    <scope>NUCLEOTIDE SEQUENCE</scope>
    <source>
        <strain evidence="8">CHK183-1962</strain>
    </source>
</reference>
<evidence type="ECO:0000313" key="9">
    <source>
        <dbReference type="Proteomes" id="UP000886890"/>
    </source>
</evidence>
<dbReference type="EMBL" id="DXEK01000054">
    <property type="protein sequence ID" value="HIX76633.1"/>
    <property type="molecule type" value="Genomic_DNA"/>
</dbReference>
<name>A0A9D2BHV4_9FIRM</name>
<reference evidence="8" key="1">
    <citation type="journal article" date="2021" name="PeerJ">
        <title>Extensive microbial diversity within the chicken gut microbiome revealed by metagenomics and culture.</title>
        <authorList>
            <person name="Gilroy R."/>
            <person name="Ravi A."/>
            <person name="Getino M."/>
            <person name="Pursley I."/>
            <person name="Horton D.L."/>
            <person name="Alikhan N.F."/>
            <person name="Baker D."/>
            <person name="Gharbi K."/>
            <person name="Hall N."/>
            <person name="Watson M."/>
            <person name="Adriaenssens E.M."/>
            <person name="Foster-Nyarko E."/>
            <person name="Jarju S."/>
            <person name="Secka A."/>
            <person name="Antonio M."/>
            <person name="Oren A."/>
            <person name="Chaudhuri R.R."/>
            <person name="La Ragione R."/>
            <person name="Hildebrand F."/>
            <person name="Pallen M.J."/>
        </authorList>
    </citation>
    <scope>NUCLEOTIDE SEQUENCE</scope>
    <source>
        <strain evidence="8">CHK183-1962</strain>
    </source>
</reference>
<evidence type="ECO:0000256" key="6">
    <source>
        <dbReference type="SAM" id="Phobius"/>
    </source>
</evidence>
<dbReference type="AlphaFoldDB" id="A0A9D2BHV4"/>
<organism evidence="8 9">
    <name type="scientific">Candidatus Fusicatenibacter merdavium</name>
    <dbReference type="NCBI Taxonomy" id="2838600"/>
    <lineage>
        <taxon>Bacteria</taxon>
        <taxon>Bacillati</taxon>
        <taxon>Bacillota</taxon>
        <taxon>Clostridia</taxon>
        <taxon>Lachnospirales</taxon>
        <taxon>Lachnospiraceae</taxon>
        <taxon>Fusicatenibacter</taxon>
    </lineage>
</organism>
<keyword evidence="4 6" id="KW-1133">Transmembrane helix</keyword>
<dbReference type="InterPro" id="IPR051401">
    <property type="entry name" value="GtrA_CellWall_Glycosyl"/>
</dbReference>
<accession>A0A9D2BHV4</accession>
<evidence type="ECO:0000256" key="5">
    <source>
        <dbReference type="ARBA" id="ARBA00023136"/>
    </source>
</evidence>
<feature type="transmembrane region" description="Helical" evidence="6">
    <location>
        <begin position="116"/>
        <end position="133"/>
    </location>
</feature>
<comment type="similarity">
    <text evidence="2">Belongs to the GtrA family.</text>
</comment>
<dbReference type="InterPro" id="IPR007267">
    <property type="entry name" value="GtrA_DPMS_TM"/>
</dbReference>
<sequence>MISRIKKLLEKEAVSYLFWGIAATAVNWIVYTAASFLTPWPMTVCNFIAWMAAVLFAYLTNRSFVFRSHTHGAAEVLREFLLFVGARIFTGLFEIFLPSILFHAGVTWSFLGIEGFWAKAVVTVLIIVMNYILSKLIVFRK</sequence>
<dbReference type="Proteomes" id="UP000886890">
    <property type="component" value="Unassembled WGS sequence"/>
</dbReference>
<evidence type="ECO:0000256" key="1">
    <source>
        <dbReference type="ARBA" id="ARBA00004141"/>
    </source>
</evidence>
<dbReference type="Pfam" id="PF04138">
    <property type="entry name" value="GtrA_DPMS_TM"/>
    <property type="match status" value="1"/>
</dbReference>